<gene>
    <name evidence="1" type="ORF">GIB67_008275</name>
</gene>
<evidence type="ECO:0000313" key="2">
    <source>
        <dbReference type="Proteomes" id="UP000541444"/>
    </source>
</evidence>
<dbReference type="AlphaFoldDB" id="A0A7J7N4U2"/>
<dbReference type="OrthoDB" id="1747583at2759"/>
<keyword evidence="2" id="KW-1185">Reference proteome</keyword>
<comment type="caution">
    <text evidence="1">The sequence shown here is derived from an EMBL/GenBank/DDBJ whole genome shotgun (WGS) entry which is preliminary data.</text>
</comment>
<protein>
    <submittedName>
        <fullName evidence="1">Uncharacterized protein</fullName>
    </submittedName>
</protein>
<accession>A0A7J7N4U2</accession>
<sequence>MLLQTSNTQREREVVLMVEAVLKQRTTSKAMMMTSSSSSTNFFKRIVTQMGMHVRRKGQMGERFDSKELYNLCVYLARAIDNAVSNNEVPTDTRELALLLKQVCKHNKEFPLDVQAAIMMLMISAKRISL</sequence>
<organism evidence="1 2">
    <name type="scientific">Kingdonia uniflora</name>
    <dbReference type="NCBI Taxonomy" id="39325"/>
    <lineage>
        <taxon>Eukaryota</taxon>
        <taxon>Viridiplantae</taxon>
        <taxon>Streptophyta</taxon>
        <taxon>Embryophyta</taxon>
        <taxon>Tracheophyta</taxon>
        <taxon>Spermatophyta</taxon>
        <taxon>Magnoliopsida</taxon>
        <taxon>Ranunculales</taxon>
        <taxon>Circaeasteraceae</taxon>
        <taxon>Kingdonia</taxon>
    </lineage>
</organism>
<dbReference type="EMBL" id="JACGCM010001055">
    <property type="protein sequence ID" value="KAF6162146.1"/>
    <property type="molecule type" value="Genomic_DNA"/>
</dbReference>
<proteinExistence type="predicted"/>
<name>A0A7J7N4U2_9MAGN</name>
<reference evidence="1 2" key="1">
    <citation type="journal article" date="2020" name="IScience">
        <title>Genome Sequencing of the Endangered Kingdonia uniflora (Circaeasteraceae, Ranunculales) Reveals Potential Mechanisms of Evolutionary Specialization.</title>
        <authorList>
            <person name="Sun Y."/>
            <person name="Deng T."/>
            <person name="Zhang A."/>
            <person name="Moore M.J."/>
            <person name="Landis J.B."/>
            <person name="Lin N."/>
            <person name="Zhang H."/>
            <person name="Zhang X."/>
            <person name="Huang J."/>
            <person name="Zhang X."/>
            <person name="Sun H."/>
            <person name="Wang H."/>
        </authorList>
    </citation>
    <scope>NUCLEOTIDE SEQUENCE [LARGE SCALE GENOMIC DNA]</scope>
    <source>
        <strain evidence="1">TB1705</strain>
        <tissue evidence="1">Leaf</tissue>
    </source>
</reference>
<evidence type="ECO:0000313" key="1">
    <source>
        <dbReference type="EMBL" id="KAF6162146.1"/>
    </source>
</evidence>
<dbReference type="Proteomes" id="UP000541444">
    <property type="component" value="Unassembled WGS sequence"/>
</dbReference>